<reference evidence="3 4" key="1">
    <citation type="submission" date="2014-07" db="EMBL/GenBank/DDBJ databases">
        <title>Epilithonimonas lactis LMG 22401 Genome.</title>
        <authorList>
            <person name="Pipes S.E."/>
            <person name="Stropko S.J."/>
        </authorList>
    </citation>
    <scope>NUCLEOTIDE SEQUENCE [LARGE SCALE GENOMIC DNA]</scope>
    <source>
        <strain evidence="3 4">LMG 24401</strain>
    </source>
</reference>
<dbReference type="InterPro" id="IPR047589">
    <property type="entry name" value="DUF11_rpt"/>
</dbReference>
<dbReference type="SUPFAM" id="SSF49899">
    <property type="entry name" value="Concanavalin A-like lectins/glucanases"/>
    <property type="match status" value="1"/>
</dbReference>
<dbReference type="Pfam" id="PF18483">
    <property type="entry name" value="Lectin_L-type_dom"/>
    <property type="match status" value="1"/>
</dbReference>
<dbReference type="InterPro" id="IPR013783">
    <property type="entry name" value="Ig-like_fold"/>
</dbReference>
<dbReference type="Gene3D" id="2.60.120.200">
    <property type="match status" value="1"/>
</dbReference>
<dbReference type="Pfam" id="PF01345">
    <property type="entry name" value="DUF11"/>
    <property type="match status" value="1"/>
</dbReference>
<dbReference type="InterPro" id="IPR001434">
    <property type="entry name" value="OmcB-like_DUF11"/>
</dbReference>
<dbReference type="GO" id="GO:0005975">
    <property type="term" value="P:carbohydrate metabolic process"/>
    <property type="evidence" value="ECO:0007669"/>
    <property type="project" value="UniProtKB-ARBA"/>
</dbReference>
<dbReference type="NCBIfam" id="TIGR01451">
    <property type="entry name" value="B_ant_repeat"/>
    <property type="match status" value="1"/>
</dbReference>
<dbReference type="PANTHER" id="PTHR12223:SF19">
    <property type="entry name" value="LEGUME LECTIN DOMAIN-CONTAINING PROTEIN"/>
    <property type="match status" value="1"/>
</dbReference>
<dbReference type="CDD" id="cd01951">
    <property type="entry name" value="lectin_L-type"/>
    <property type="match status" value="1"/>
</dbReference>
<dbReference type="RefSeq" id="WP_034977641.1">
    <property type="nucleotide sequence ID" value="NZ_FOFI01000001.1"/>
</dbReference>
<organism evidence="3 4">
    <name type="scientific">Epilithonimonas lactis</name>
    <dbReference type="NCBI Taxonomy" id="421072"/>
    <lineage>
        <taxon>Bacteria</taxon>
        <taxon>Pseudomonadati</taxon>
        <taxon>Bacteroidota</taxon>
        <taxon>Flavobacteriia</taxon>
        <taxon>Flavobacteriales</taxon>
        <taxon>Weeksellaceae</taxon>
        <taxon>Chryseobacterium group</taxon>
        <taxon>Epilithonimonas</taxon>
    </lineage>
</organism>
<feature type="compositionally biased region" description="Polar residues" evidence="1">
    <location>
        <begin position="694"/>
        <end position="712"/>
    </location>
</feature>
<accession>A0A085BG99</accession>
<dbReference type="GO" id="GO:0004553">
    <property type="term" value="F:hydrolase activity, hydrolyzing O-glycosyl compounds"/>
    <property type="evidence" value="ECO:0007669"/>
    <property type="project" value="UniProtKB-ARBA"/>
</dbReference>
<evidence type="ECO:0000313" key="4">
    <source>
        <dbReference type="Proteomes" id="UP000028623"/>
    </source>
</evidence>
<feature type="domain" description="DUF11" evidence="2">
    <location>
        <begin position="299"/>
        <end position="412"/>
    </location>
</feature>
<dbReference type="Gene3D" id="2.60.40.10">
    <property type="entry name" value="Immunoglobulins"/>
    <property type="match status" value="1"/>
</dbReference>
<sequence length="1477" mass="152280">MNYKFTFDQLRKLSIATTLILGALVSGQNNGPALEMATGAGNPTGNGPVLTTVINFQNNTDNPGGTTFTTHNPLLSATYTISNPRLTSSVNSSPLNIGHNGAAAPIFDLMNSQGVPANGNFTSASSANGTGVMIANNRAVRMYVMTYPLRVAARSTSGIHALADLTITFNRPVNNPVIHLGGLGGTANSGLGFSGHFNITASNVALANLSLTRLSGIDATGFQTSGLTISNGAAVMTGSGTGSGSGSVRINGTGITTLTFTVSIKGDGTQTATTAWADSNTDTTTGEAFTMGFSAAESDIQLTKTMANTAVAVGGTTSFTVTARNNGPSNNANINITDVLPSGYNYNGAATVSSGVFNQATGVWNISLLNNAASATLTIPVTVMASGNYTNTATLTSSTVVDSRSFNNSATAARLLDSDGDGIFDDNDLDDDNDGIPDTLEKGICGTPGTVTNMTGYKAGVYDGVPNVDAWAEMNASTTFPTASFNQIATFDYNEFAATQNAFNLNFTASGNVSATTPKVSNYQGIALSPTQHEYAIVFSKIINADEVGTYQYTLTNADNHVFVYKNGLKVASRQNVYSSVIPAANFVTISVVLGDRIDVVLVEEDVNNTYITMSATKTAGQCIRNTDGDGIPDHLDLDSDGDSCFDAIEGDENVIPSQLNANGSINTVTTGGLNAQGIPNLVNTGGIADTGSDAGQGTGDSHSSSANTQCIDSDGDGIPNNLDLDDDNDGILDTVEDACATEGSPVYSNDFGTGAAATIDDPFVIGHTRVTGDPGDGFYIVTTSGARTATYTRTNLIGELDAGNPNITAGSTNGRYLMININSPVTVNQAIYRTGSLPVTIGTRYRFRLDLAGLADGAVDIPDLQISLKDTSGNILATANSGALGMANDDVWRRLSLNFVATTTSVVLEIVNLQGNANGGNDTGIDNIVLAPLTLCDADNDGIPNSQDLDSDGDGCFDAIEGSENVLPGQLNPNGSINTTSTGGFGTAFGINAGVPNAVNSGGAADIGSNVGQGIGDSQNSAVNIQCLDTDGDGYTDNIDLDDDNDGVLDCIEKGLSGGTVSTVFQLNGNATQLAANEARLTSDAATQAGQMWSRGKVDFGKSFTLSYRANLGSKDAAGADGIAAVFHNSPAGLNATGSTGSGIGAQGIANGLVLEIDTYFNEGTFGDIVNDHGQIWVASNQTATGFLTTATDLGNLEDGAYHNVVITWNSTTKNLSYTVDGINAGSYTFPAANPITSYFGGASKVFFGYTASTGGSFNEQKVSFVNLCSDLPVELDTDDDGIPDHLDLDSDNDGCFDSLEGDENVTVNQLNTNGSINTTTTGGLGSTFNVNSGVPNLVNSGGTADIGADIGQGIGDSQNALSRACSCYRKPILNAGTNVPVQHGITALSRAGGNAVEWPTVRQSAWTVLEANTKGFVVNKVAFENADNDASTPTTPIGIPMTNYVEGMMVYDTTANCLKIYNGTFWNCYSTQSCQ</sequence>
<dbReference type="EMBL" id="JPLY01000004">
    <property type="protein sequence ID" value="KFC21494.1"/>
    <property type="molecule type" value="Genomic_DNA"/>
</dbReference>
<gene>
    <name evidence="3" type="ORF">IO89_15065</name>
</gene>
<dbReference type="eggNOG" id="COG1361">
    <property type="taxonomic scope" value="Bacteria"/>
</dbReference>
<dbReference type="STRING" id="421072.SAMN04488097_0922"/>
<dbReference type="OrthoDB" id="919278at2"/>
<proteinExistence type="predicted"/>
<comment type="caution">
    <text evidence="3">The sequence shown here is derived from an EMBL/GenBank/DDBJ whole genome shotgun (WGS) entry which is preliminary data.</text>
</comment>
<dbReference type="InterPro" id="IPR051136">
    <property type="entry name" value="Intracellular_Lectin-GPT"/>
</dbReference>
<dbReference type="eggNOG" id="COG4870">
    <property type="taxonomic scope" value="Bacteria"/>
</dbReference>
<protein>
    <recommendedName>
        <fullName evidence="2">DUF11 domain-containing protein</fullName>
    </recommendedName>
</protein>
<evidence type="ECO:0000259" key="2">
    <source>
        <dbReference type="Pfam" id="PF01345"/>
    </source>
</evidence>
<name>A0A085BG99_9FLAO</name>
<dbReference type="PANTHER" id="PTHR12223">
    <property type="entry name" value="VESICULAR MANNOSE-BINDING LECTIN"/>
    <property type="match status" value="1"/>
</dbReference>
<feature type="region of interest" description="Disordered" evidence="1">
    <location>
        <begin position="690"/>
        <end position="714"/>
    </location>
</feature>
<evidence type="ECO:0000313" key="3">
    <source>
        <dbReference type="EMBL" id="KFC21494.1"/>
    </source>
</evidence>
<evidence type="ECO:0000256" key="1">
    <source>
        <dbReference type="SAM" id="MobiDB-lite"/>
    </source>
</evidence>
<dbReference type="eggNOG" id="COG3291">
    <property type="taxonomic scope" value="Bacteria"/>
</dbReference>
<keyword evidence="4" id="KW-1185">Reference proteome</keyword>
<dbReference type="InterPro" id="IPR013320">
    <property type="entry name" value="ConA-like_dom_sf"/>
</dbReference>
<dbReference type="InterPro" id="IPR056573">
    <property type="entry name" value="Lectin_L-type_dom"/>
</dbReference>
<dbReference type="Proteomes" id="UP000028623">
    <property type="component" value="Unassembled WGS sequence"/>
</dbReference>